<evidence type="ECO:0000313" key="4">
    <source>
        <dbReference type="Proteomes" id="UP000813824"/>
    </source>
</evidence>
<protein>
    <recommendedName>
        <fullName evidence="5">SH3 domain-containing protein</fullName>
    </recommendedName>
</protein>
<dbReference type="EMBL" id="JAEVFJ010000017">
    <property type="protein sequence ID" value="KAH8099945.1"/>
    <property type="molecule type" value="Genomic_DNA"/>
</dbReference>
<evidence type="ECO:0000256" key="1">
    <source>
        <dbReference type="SAM" id="MobiDB-lite"/>
    </source>
</evidence>
<keyword evidence="4" id="KW-1185">Reference proteome</keyword>
<evidence type="ECO:0000313" key="3">
    <source>
        <dbReference type="EMBL" id="KAH8099945.1"/>
    </source>
</evidence>
<dbReference type="OrthoDB" id="5340910at2759"/>
<accession>A0A8K0UN17</accession>
<dbReference type="Proteomes" id="UP000813824">
    <property type="component" value="Unassembled WGS sequence"/>
</dbReference>
<gene>
    <name evidence="3" type="ORF">BXZ70DRAFT_195272</name>
</gene>
<proteinExistence type="predicted"/>
<comment type="caution">
    <text evidence="3">The sequence shown here is derived from an EMBL/GenBank/DDBJ whole genome shotgun (WGS) entry which is preliminary data.</text>
</comment>
<name>A0A8K0UN17_9AGAR</name>
<dbReference type="AlphaFoldDB" id="A0A8K0UN17"/>
<evidence type="ECO:0000256" key="2">
    <source>
        <dbReference type="SAM" id="Phobius"/>
    </source>
</evidence>
<feature type="compositionally biased region" description="Basic and acidic residues" evidence="1">
    <location>
        <begin position="60"/>
        <end position="70"/>
    </location>
</feature>
<keyword evidence="2" id="KW-1133">Transmembrane helix</keyword>
<feature type="region of interest" description="Disordered" evidence="1">
    <location>
        <begin position="60"/>
        <end position="82"/>
    </location>
</feature>
<feature type="transmembrane region" description="Helical" evidence="2">
    <location>
        <begin position="26"/>
        <end position="50"/>
    </location>
</feature>
<evidence type="ECO:0008006" key="5">
    <source>
        <dbReference type="Google" id="ProtNLM"/>
    </source>
</evidence>
<keyword evidence="2" id="KW-0472">Membrane</keyword>
<keyword evidence="2" id="KW-0812">Transmembrane</keyword>
<organism evidence="3 4">
    <name type="scientific">Cristinia sonorae</name>
    <dbReference type="NCBI Taxonomy" id="1940300"/>
    <lineage>
        <taxon>Eukaryota</taxon>
        <taxon>Fungi</taxon>
        <taxon>Dikarya</taxon>
        <taxon>Basidiomycota</taxon>
        <taxon>Agaricomycotina</taxon>
        <taxon>Agaricomycetes</taxon>
        <taxon>Agaricomycetidae</taxon>
        <taxon>Agaricales</taxon>
        <taxon>Pleurotineae</taxon>
        <taxon>Stephanosporaceae</taxon>
        <taxon>Cristinia</taxon>
    </lineage>
</organism>
<reference evidence="3" key="1">
    <citation type="journal article" date="2021" name="New Phytol.">
        <title>Evolutionary innovations through gain and loss of genes in the ectomycorrhizal Boletales.</title>
        <authorList>
            <person name="Wu G."/>
            <person name="Miyauchi S."/>
            <person name="Morin E."/>
            <person name="Kuo A."/>
            <person name="Drula E."/>
            <person name="Varga T."/>
            <person name="Kohler A."/>
            <person name="Feng B."/>
            <person name="Cao Y."/>
            <person name="Lipzen A."/>
            <person name="Daum C."/>
            <person name="Hundley H."/>
            <person name="Pangilinan J."/>
            <person name="Johnson J."/>
            <person name="Barry K."/>
            <person name="LaButti K."/>
            <person name="Ng V."/>
            <person name="Ahrendt S."/>
            <person name="Min B."/>
            <person name="Choi I.G."/>
            <person name="Park H."/>
            <person name="Plett J.M."/>
            <person name="Magnuson J."/>
            <person name="Spatafora J.W."/>
            <person name="Nagy L.G."/>
            <person name="Henrissat B."/>
            <person name="Grigoriev I.V."/>
            <person name="Yang Z.L."/>
            <person name="Xu J."/>
            <person name="Martin F.M."/>
        </authorList>
    </citation>
    <scope>NUCLEOTIDE SEQUENCE</scope>
    <source>
        <strain evidence="3">KKN 215</strain>
    </source>
</reference>
<sequence length="255" mass="27639">MAPYIISNLAARNTPRSGETSPISPIFIAGIAVVGAIVLALGIWLTVRWFRKRAGQLKSKDVPRPRDFEKMPPTPSTASLNSANPFLVKNQFSRSQLDASVAMPVPRHRPDASREEIVRHYAQGGNIPRPFSVASENPFHDLSSQRSSVASSLNAAPMGKRKIRQAFNPALPDELVVSVGEYVGVVNIYADEWCIVGRDGLNGAVELGAVPIWCFNKPTSDGPPARSMRVESLGVTVTFDGPADSRDGVMSWANF</sequence>